<gene>
    <name evidence="2" type="ORF">AQJ64_17605</name>
</gene>
<dbReference type="EMBL" id="LMWW01000025">
    <property type="protein sequence ID" value="KUN83284.1"/>
    <property type="molecule type" value="Genomic_DNA"/>
</dbReference>
<accession>A0A101T0G8</accession>
<name>A0A101T0G8_9ACTN</name>
<feature type="region of interest" description="Disordered" evidence="1">
    <location>
        <begin position="40"/>
        <end position="64"/>
    </location>
</feature>
<dbReference type="RefSeq" id="WP_055631635.1">
    <property type="nucleotide sequence ID" value="NZ_JBIRRP010000020.1"/>
</dbReference>
<protein>
    <submittedName>
        <fullName evidence="2">Uncharacterized protein</fullName>
    </submittedName>
</protein>
<comment type="caution">
    <text evidence="2">The sequence shown here is derived from an EMBL/GenBank/DDBJ whole genome shotgun (WGS) entry which is preliminary data.</text>
</comment>
<feature type="compositionally biased region" description="Basic and acidic residues" evidence="1">
    <location>
        <begin position="45"/>
        <end position="57"/>
    </location>
</feature>
<keyword evidence="3" id="KW-1185">Reference proteome</keyword>
<dbReference type="Proteomes" id="UP000052982">
    <property type="component" value="Unassembled WGS sequence"/>
</dbReference>
<evidence type="ECO:0000256" key="1">
    <source>
        <dbReference type="SAM" id="MobiDB-lite"/>
    </source>
</evidence>
<organism evidence="2 3">
    <name type="scientific">Streptomyces griseoruber</name>
    <dbReference type="NCBI Taxonomy" id="1943"/>
    <lineage>
        <taxon>Bacteria</taxon>
        <taxon>Bacillati</taxon>
        <taxon>Actinomycetota</taxon>
        <taxon>Actinomycetes</taxon>
        <taxon>Kitasatosporales</taxon>
        <taxon>Streptomycetaceae</taxon>
        <taxon>Streptomyces</taxon>
    </lineage>
</organism>
<sequence>MEVGAVGRAALSTDPEGRPIRHWHSSVLAAHTPGFSAAVDEGTDERERYEAAEERQRNRGNFNG</sequence>
<proteinExistence type="predicted"/>
<dbReference type="AlphaFoldDB" id="A0A101T0G8"/>
<evidence type="ECO:0000313" key="2">
    <source>
        <dbReference type="EMBL" id="KUN83284.1"/>
    </source>
</evidence>
<evidence type="ECO:0000313" key="3">
    <source>
        <dbReference type="Proteomes" id="UP000052982"/>
    </source>
</evidence>
<reference evidence="2 3" key="1">
    <citation type="submission" date="2015-10" db="EMBL/GenBank/DDBJ databases">
        <title>Draft genome sequence of Streptomyces griseoruber DSM 40281, type strain for the species Streptomyces griseoruber.</title>
        <authorList>
            <person name="Ruckert C."/>
            <person name="Winkler A."/>
            <person name="Kalinowski J."/>
            <person name="Kampfer P."/>
            <person name="Glaeser S."/>
        </authorList>
    </citation>
    <scope>NUCLEOTIDE SEQUENCE [LARGE SCALE GENOMIC DNA]</scope>
    <source>
        <strain evidence="2 3">DSM 40281</strain>
    </source>
</reference>